<dbReference type="EMBL" id="CAJMXA010002483">
    <property type="protein sequence ID" value="CAE6481706.1"/>
    <property type="molecule type" value="Genomic_DNA"/>
</dbReference>
<evidence type="ECO:0000313" key="7">
    <source>
        <dbReference type="Proteomes" id="UP000663853"/>
    </source>
</evidence>
<protein>
    <recommendedName>
        <fullName evidence="5">MYND-type domain-containing protein</fullName>
    </recommendedName>
</protein>
<feature type="domain" description="MYND-type" evidence="5">
    <location>
        <begin position="1014"/>
        <end position="1055"/>
    </location>
</feature>
<keyword evidence="3" id="KW-0862">Zinc</keyword>
<evidence type="ECO:0000259" key="5">
    <source>
        <dbReference type="PROSITE" id="PS50865"/>
    </source>
</evidence>
<evidence type="ECO:0000256" key="4">
    <source>
        <dbReference type="PROSITE-ProRule" id="PRU00134"/>
    </source>
</evidence>
<keyword evidence="2 4" id="KW-0863">Zinc-finger</keyword>
<dbReference type="AlphaFoldDB" id="A0A8H3H5Q7"/>
<evidence type="ECO:0000256" key="2">
    <source>
        <dbReference type="ARBA" id="ARBA00022771"/>
    </source>
</evidence>
<dbReference type="Gene3D" id="6.10.140.2220">
    <property type="match status" value="1"/>
</dbReference>
<evidence type="ECO:0000256" key="1">
    <source>
        <dbReference type="ARBA" id="ARBA00022723"/>
    </source>
</evidence>
<dbReference type="GO" id="GO:0008270">
    <property type="term" value="F:zinc ion binding"/>
    <property type="evidence" value="ECO:0007669"/>
    <property type="project" value="UniProtKB-KW"/>
</dbReference>
<dbReference type="PROSITE" id="PS01360">
    <property type="entry name" value="ZF_MYND_1"/>
    <property type="match status" value="1"/>
</dbReference>
<evidence type="ECO:0000313" key="6">
    <source>
        <dbReference type="EMBL" id="CAE6481706.1"/>
    </source>
</evidence>
<organism evidence="6 7">
    <name type="scientific">Rhizoctonia solani</name>
    <dbReference type="NCBI Taxonomy" id="456999"/>
    <lineage>
        <taxon>Eukaryota</taxon>
        <taxon>Fungi</taxon>
        <taxon>Dikarya</taxon>
        <taxon>Basidiomycota</taxon>
        <taxon>Agaricomycotina</taxon>
        <taxon>Agaricomycetes</taxon>
        <taxon>Cantharellales</taxon>
        <taxon>Ceratobasidiaceae</taxon>
        <taxon>Rhizoctonia</taxon>
    </lineage>
</organism>
<dbReference type="InterPro" id="IPR002893">
    <property type="entry name" value="Znf_MYND"/>
</dbReference>
<accession>A0A8H3H5Q7</accession>
<evidence type="ECO:0000256" key="3">
    <source>
        <dbReference type="ARBA" id="ARBA00022833"/>
    </source>
</evidence>
<sequence>MVTAASLSELRDYWSKYAGFSDLSADRFEKLQKQYDSLSKLMSGRAKTAVNYDASRSAANLWREAEKPVNDQYAHYWEHGTTVTTSKELKKLTRLNPTFFYSTLSEGFDIDVNTFPRGYHFAPAFTPLVSDPAGPATNSAMAKAKQQFKAGLGSFQMSRKANSIILRFFVGDALALCRALNRYSKAQNPDTQEFTTPWRATTIDLSEHATSTPPAPLYFDVVDFSSLDTDLGIFNVLLAGQPLLKKRPASQAVLYTDMTVERNKSMFLFHEKISHSIATSGFLVGLVPRPYISLFTSLSNTHELIMHRTNPFYVERIAWVDPASGDEHSYAESDQRTPYVDLSDLINLVLGLYGTFYSYERIKFEEIAHMLQLKPDALEIFSAIHYTREFVIALLAHARNRLCLTAEDEGDKEDGWGRLTDLLLQAIPQHGNMSGIDLAHELGVQCLLHGLPYEKIEAELGEDVARAEVFKDWINPPPRVVCVVLKVPSLKLKPLRADREGPSPRLICNIIDSSSGQSKRATFEAVQAAWGKCVPLEGSDGSYVIEEGLPNFRDDSGSDLILSFWVNAEKLVPTGLTVSLSLLFTPMAQFDYRKELGQDLTLFSASATDIDHVLVLRDRPTSGPRPQNALRSDALTPAVDLGQRCTITIKGSSRDGTQIRDMRARVRVKSESEKNALAKGVRGSNQQLGPCTLQVYFQNSEYTIKFPFPILNSLIGIEVHTESHEIEVVAVVSTQISLRAGGYPDNWFPVLHHTTPSPWNIHHVHLQRLPLIDIQQRDKLKWLIAHTTVQMSDRERIIQRSTHSTQRKPDEVLVTVKEKLTCLIQDYVGLRQGPVRIFALTDTMHGYFCFIFVLGLRLDLAGGTVVMDTALVPIHLKGAEELSPAITILNNSGQAFVELRTRPAEGIAWKHLLPAFVERCRTWSHKPNCEYKSTGEIPLGVEPEVNPLCSCGQGVGLDGPEWRDPAWKAVLPFATRAAISPLFGISYLEEVAGPAAAVQGTKVSTSAYEPQDVCWQCDGLRIGSQLQRCQKCKKARYCSKQCQELHWKAEHKFKCKPA</sequence>
<dbReference type="Proteomes" id="UP000663853">
    <property type="component" value="Unassembled WGS sequence"/>
</dbReference>
<proteinExistence type="predicted"/>
<dbReference type="Pfam" id="PF01753">
    <property type="entry name" value="zf-MYND"/>
    <property type="match status" value="1"/>
</dbReference>
<dbReference type="PROSITE" id="PS50865">
    <property type="entry name" value="ZF_MYND_2"/>
    <property type="match status" value="1"/>
</dbReference>
<keyword evidence="1" id="KW-0479">Metal-binding</keyword>
<reference evidence="6" key="1">
    <citation type="submission" date="2021-01" db="EMBL/GenBank/DDBJ databases">
        <authorList>
            <person name="Kaushik A."/>
        </authorList>
    </citation>
    <scope>NUCLEOTIDE SEQUENCE</scope>
    <source>
        <strain evidence="6">AG6-10EEA</strain>
    </source>
</reference>
<comment type="caution">
    <text evidence="6">The sequence shown here is derived from an EMBL/GenBank/DDBJ whole genome shotgun (WGS) entry which is preliminary data.</text>
</comment>
<gene>
    <name evidence="6" type="ORF">RDB_LOCUS90022</name>
</gene>
<dbReference type="SUPFAM" id="SSF144232">
    <property type="entry name" value="HIT/MYND zinc finger-like"/>
    <property type="match status" value="1"/>
</dbReference>
<name>A0A8H3H5Q7_9AGAM</name>